<dbReference type="SUPFAM" id="SSF54975">
    <property type="entry name" value="Acylphosphatase/BLUF domain-like"/>
    <property type="match status" value="1"/>
</dbReference>
<sequence>MRRFSSIARTMSQQRISFKVEGEVQGVNFRSFTVKQAKSLGITGHVQNASDGSVTGEAQGDSGSLKEFQQHLNKGPSAANVTKLDVNDIKTKEGESDFTQ</sequence>
<accession>A0A9P8E2Z0</accession>
<feature type="active site" evidence="1">
    <location>
        <position position="30"/>
    </location>
</feature>
<dbReference type="Proteomes" id="UP000729357">
    <property type="component" value="Unassembled WGS sequence"/>
</dbReference>
<dbReference type="InterPro" id="IPR036046">
    <property type="entry name" value="Acylphosphatase-like_dom_sf"/>
</dbReference>
<dbReference type="Gene3D" id="3.30.70.100">
    <property type="match status" value="1"/>
</dbReference>
<dbReference type="PANTHER" id="PTHR47268">
    <property type="entry name" value="ACYLPHOSPHATASE"/>
    <property type="match status" value="1"/>
</dbReference>
<feature type="non-terminal residue" evidence="5">
    <location>
        <position position="100"/>
    </location>
</feature>
<dbReference type="InterPro" id="IPR020456">
    <property type="entry name" value="Acylphosphatase"/>
</dbReference>
<feature type="active site" evidence="1">
    <location>
        <position position="48"/>
    </location>
</feature>
<comment type="similarity">
    <text evidence="2">Belongs to the acylphosphatase family.</text>
</comment>
<evidence type="ECO:0000313" key="8">
    <source>
        <dbReference type="Proteomes" id="UP000779574"/>
    </source>
</evidence>
<dbReference type="InterPro" id="IPR001792">
    <property type="entry name" value="Acylphosphatase-like_dom"/>
</dbReference>
<dbReference type="PROSITE" id="PS51160">
    <property type="entry name" value="ACYLPHOSPHATASE_3"/>
    <property type="match status" value="1"/>
</dbReference>
<keyword evidence="1" id="KW-0378">Hydrolase</keyword>
<dbReference type="EMBL" id="JAHFXS010000593">
    <property type="protein sequence ID" value="KAG9983487.1"/>
    <property type="molecule type" value="Genomic_DNA"/>
</dbReference>
<name>A0A9P8E2Z0_AURME</name>
<dbReference type="EMBL" id="JAHFXF010001213">
    <property type="protein sequence ID" value="KAG9672773.1"/>
    <property type="molecule type" value="Genomic_DNA"/>
</dbReference>
<evidence type="ECO:0000256" key="2">
    <source>
        <dbReference type="RuleBase" id="RU004168"/>
    </source>
</evidence>
<evidence type="ECO:0000313" key="5">
    <source>
        <dbReference type="EMBL" id="KAG9672773.1"/>
    </source>
</evidence>
<evidence type="ECO:0000259" key="4">
    <source>
        <dbReference type="PROSITE" id="PS51160"/>
    </source>
</evidence>
<dbReference type="AlphaFoldDB" id="A0A9P8E2Z0"/>
<dbReference type="PANTHER" id="PTHR47268:SF4">
    <property type="entry name" value="ACYLPHOSPHATASE"/>
    <property type="match status" value="1"/>
</dbReference>
<dbReference type="PROSITE" id="PS00150">
    <property type="entry name" value="ACYLPHOSPHATASE_1"/>
    <property type="match status" value="1"/>
</dbReference>
<comment type="caution">
    <text evidence="5">The sequence shown here is derived from an EMBL/GenBank/DDBJ whole genome shotgun (WGS) entry which is preliminary data.</text>
</comment>
<dbReference type="InterPro" id="IPR017968">
    <property type="entry name" value="Acylphosphatase_CS"/>
</dbReference>
<proteinExistence type="inferred from homology"/>
<keyword evidence="7" id="KW-1185">Reference proteome</keyword>
<evidence type="ECO:0000313" key="6">
    <source>
        <dbReference type="EMBL" id="KAG9983487.1"/>
    </source>
</evidence>
<feature type="domain" description="Acylphosphatase-like" evidence="4">
    <location>
        <begin position="15"/>
        <end position="100"/>
    </location>
</feature>
<dbReference type="EC" id="3.6.1.7" evidence="1"/>
<evidence type="ECO:0000256" key="1">
    <source>
        <dbReference type="PROSITE-ProRule" id="PRU00520"/>
    </source>
</evidence>
<dbReference type="OrthoDB" id="7961613at2759"/>
<comment type="catalytic activity">
    <reaction evidence="1">
        <text>an acyl phosphate + H2O = a carboxylate + phosphate + H(+)</text>
        <dbReference type="Rhea" id="RHEA:14965"/>
        <dbReference type="ChEBI" id="CHEBI:15377"/>
        <dbReference type="ChEBI" id="CHEBI:15378"/>
        <dbReference type="ChEBI" id="CHEBI:29067"/>
        <dbReference type="ChEBI" id="CHEBI:43474"/>
        <dbReference type="ChEBI" id="CHEBI:59918"/>
        <dbReference type="EC" id="3.6.1.7"/>
    </reaction>
</comment>
<evidence type="ECO:0000256" key="3">
    <source>
        <dbReference type="SAM" id="MobiDB-lite"/>
    </source>
</evidence>
<gene>
    <name evidence="5" type="ORF">KCU76_g16636</name>
    <name evidence="6" type="ORF">KCU98_g6055</name>
</gene>
<dbReference type="Pfam" id="PF00708">
    <property type="entry name" value="Acylphosphatase"/>
    <property type="match status" value="1"/>
</dbReference>
<organism evidence="5 8">
    <name type="scientific">Aureobasidium melanogenum</name>
    <name type="common">Aureobasidium pullulans var. melanogenum</name>
    <dbReference type="NCBI Taxonomy" id="46634"/>
    <lineage>
        <taxon>Eukaryota</taxon>
        <taxon>Fungi</taxon>
        <taxon>Dikarya</taxon>
        <taxon>Ascomycota</taxon>
        <taxon>Pezizomycotina</taxon>
        <taxon>Dothideomycetes</taxon>
        <taxon>Dothideomycetidae</taxon>
        <taxon>Dothideales</taxon>
        <taxon>Saccotheciaceae</taxon>
        <taxon>Aureobasidium</taxon>
    </lineage>
</organism>
<dbReference type="Proteomes" id="UP000779574">
    <property type="component" value="Unassembled WGS sequence"/>
</dbReference>
<dbReference type="PRINTS" id="PR00112">
    <property type="entry name" value="ACYLPHPHTASE"/>
</dbReference>
<reference evidence="5" key="1">
    <citation type="journal article" date="2021" name="J Fungi (Basel)">
        <title>Virulence traits and population genomics of the black yeast Aureobasidium melanogenum.</title>
        <authorList>
            <person name="Cernosa A."/>
            <person name="Sun X."/>
            <person name="Gostincar C."/>
            <person name="Fang C."/>
            <person name="Gunde-Cimerman N."/>
            <person name="Song Z."/>
        </authorList>
    </citation>
    <scope>NUCLEOTIDE SEQUENCE</scope>
    <source>
        <strain evidence="6">EXF-9298</strain>
        <strain evidence="5">EXF-9911</strain>
    </source>
</reference>
<feature type="region of interest" description="Disordered" evidence="3">
    <location>
        <begin position="46"/>
        <end position="65"/>
    </location>
</feature>
<dbReference type="GO" id="GO:0003998">
    <property type="term" value="F:acylphosphatase activity"/>
    <property type="evidence" value="ECO:0007669"/>
    <property type="project" value="UniProtKB-EC"/>
</dbReference>
<protein>
    <recommendedName>
        <fullName evidence="1">acylphosphatase</fullName>
        <ecNumber evidence="1">3.6.1.7</ecNumber>
    </recommendedName>
</protein>
<evidence type="ECO:0000313" key="7">
    <source>
        <dbReference type="Proteomes" id="UP000729357"/>
    </source>
</evidence>
<reference evidence="5" key="2">
    <citation type="submission" date="2021-08" db="EMBL/GenBank/DDBJ databases">
        <authorList>
            <person name="Gostincar C."/>
            <person name="Sun X."/>
            <person name="Song Z."/>
            <person name="Gunde-Cimerman N."/>
        </authorList>
    </citation>
    <scope>NUCLEOTIDE SEQUENCE</scope>
    <source>
        <strain evidence="6">EXF-9298</strain>
        <strain evidence="5">EXF-9911</strain>
    </source>
</reference>